<feature type="compositionally biased region" description="Polar residues" evidence="13">
    <location>
        <begin position="1138"/>
        <end position="1150"/>
    </location>
</feature>
<evidence type="ECO:0000256" key="10">
    <source>
        <dbReference type="ARBA" id="ARBA00023242"/>
    </source>
</evidence>
<keyword evidence="12" id="KW-0175">Coiled coil</keyword>
<evidence type="ECO:0000313" key="16">
    <source>
        <dbReference type="Proteomes" id="UP000789342"/>
    </source>
</evidence>
<keyword evidence="10" id="KW-0539">Nucleus</keyword>
<dbReference type="InterPro" id="IPR008918">
    <property type="entry name" value="HhH2"/>
</dbReference>
<evidence type="ECO:0000313" key="15">
    <source>
        <dbReference type="EMBL" id="CAG8630141.1"/>
    </source>
</evidence>
<dbReference type="GO" id="GO:0005634">
    <property type="term" value="C:nucleus"/>
    <property type="evidence" value="ECO:0007669"/>
    <property type="project" value="UniProtKB-SubCell"/>
</dbReference>
<keyword evidence="3" id="KW-0540">Nuclease</keyword>
<evidence type="ECO:0000256" key="6">
    <source>
        <dbReference type="ARBA" id="ARBA00022763"/>
    </source>
</evidence>
<feature type="compositionally biased region" description="Basic residues" evidence="13">
    <location>
        <begin position="1151"/>
        <end position="1167"/>
    </location>
</feature>
<dbReference type="GO" id="GO:0046872">
    <property type="term" value="F:metal ion binding"/>
    <property type="evidence" value="ECO:0007669"/>
    <property type="project" value="UniProtKB-KW"/>
</dbReference>
<dbReference type="InterPro" id="IPR006084">
    <property type="entry name" value="XPG/Rad2"/>
</dbReference>
<dbReference type="InterPro" id="IPR036279">
    <property type="entry name" value="5-3_exonuclease_C_sf"/>
</dbReference>
<keyword evidence="8" id="KW-0460">Magnesium</keyword>
<feature type="domain" description="XPG-I" evidence="14">
    <location>
        <begin position="809"/>
        <end position="878"/>
    </location>
</feature>
<dbReference type="SUPFAM" id="SSF47807">
    <property type="entry name" value="5' to 3' exonuclease, C-terminal subdomain"/>
    <property type="match status" value="1"/>
</dbReference>
<dbReference type="PRINTS" id="PR00853">
    <property type="entry name" value="XPGRADSUPER"/>
</dbReference>
<dbReference type="SMART" id="SM00279">
    <property type="entry name" value="HhH2"/>
    <property type="match status" value="1"/>
</dbReference>
<dbReference type="CDD" id="cd09868">
    <property type="entry name" value="PIN_XPG_RAD2"/>
    <property type="match status" value="1"/>
</dbReference>
<dbReference type="CDD" id="cd09904">
    <property type="entry name" value="H3TH_XPG"/>
    <property type="match status" value="1"/>
</dbReference>
<gene>
    <name evidence="15" type="ORF">AMORRO_LOCUS9051</name>
</gene>
<dbReference type="GO" id="GO:0048256">
    <property type="term" value="F:flap endonuclease activity"/>
    <property type="evidence" value="ECO:0007669"/>
    <property type="project" value="UniProtKB-ARBA"/>
</dbReference>
<comment type="similarity">
    <text evidence="11">Belongs to the XPG/RAD2 endonuclease family. GEN subfamily.</text>
</comment>
<dbReference type="PANTHER" id="PTHR16171:SF7">
    <property type="entry name" value="DNA REPAIR PROTEIN RAD2"/>
    <property type="match status" value="1"/>
</dbReference>
<feature type="non-terminal residue" evidence="15">
    <location>
        <position position="1"/>
    </location>
</feature>
<sequence length="1167" mass="133621">EDPRFATADDLRRYIKKYKPEDVNTHSEAFQSLPLEVQYEIVSELRLKSRLTSTERYHEMVNNSSISFNSNLQIVNLVKRNELTQKMLDVTDNAKNVNPVRIASERNREYVLVKNEGTGYTMMSDQGPILNSKDIKGLGTMEEPLNLVDSSESEGRSEHGTENEENEAEEIVLHSEDVNDDATFYSDNEKDRFDTDGNYFTFYRIVESSINLLVVKIETGNLMLDSNAYVDDEETIDSVMEKFRALESIKGTSSPIYISDSDSVDSMNDGRYLCEPSDPELFYTLWISQIISEFREEYPNHEDMIQKAIFEWDEDEIQEHKALALKKLGKIREGDDKKRAALKFWLKFLRAAEQFRITIESTTQEDREVSPLANSTLEDFDRPISNVQHKEYSISSGSISESDPGSDGVEIYEEEALKHPDSQQFTTSIKHREIKLKNVNLDSMILPRHFDCHLPDCDKTNLSIYASYYSERLPSYFILEENLSTDCLNGSVQEKSLREIDFKNGDNLMEIEGEINHSKHLESQILTNNEATQMNPLVSRQTENSMSGVEITCPENEAESNKDFVEIVISEEMASREKLDQDELIFQSKSRELLLTSENQTSNSSDVEDGISLNNDEDREVDLIAGIRSASSQIAESFRDLDFRIEENHDAPFIESLSLDNLVLANDESTIEIGEESNNVSVNITSEPMDDEELSPISENLIEPEVEGLTISDEFSSNEKTKEDQGDILNEYAMYENADSSDEDIDKQMEEETSEFARFLSELQNKDIDLIQKELNEEVNRLNEQQKKEKRDADGITQLMINDCQKLLELFGIPFINAPMEAEAQCAELLRLELVDGIITDDSDVFLFGGTNVYKNFFDRQKYVECYLAQDFECELKLDREKLIRLAMLLGSDYSEGLPGVGVVSAMEILSEFPGEDGLENFRDWWIEVQNGEYVPDNSESEFKKKFRRRMNSLFLSKNFPNRHVKDAFLNPQVEDSRVPFQWGVPDTEELKDFLMEKLLWSEEKVDQTLLPVIKTNMERQSEKVEKNLIQTSIDSFFDHTSKRSVSHKSKRIRKIVDSWKKDESGATAEDSDNTTSSSNLKRKIDISGRYGCYTDESTSSESLSGEEEQNGQEIDTSKTPNSVSAVDETTKKKRITRNSTSNRTSNLGNKSKRIMPKRNKNLNKGV</sequence>
<dbReference type="SUPFAM" id="SSF88723">
    <property type="entry name" value="PIN domain-like"/>
    <property type="match status" value="1"/>
</dbReference>
<dbReference type="SMART" id="SM00484">
    <property type="entry name" value="XPGI"/>
    <property type="match status" value="1"/>
</dbReference>
<evidence type="ECO:0000256" key="11">
    <source>
        <dbReference type="ARBA" id="ARBA00038112"/>
    </source>
</evidence>
<accession>A0A9N9GVQ6</accession>
<reference evidence="15" key="1">
    <citation type="submission" date="2021-06" db="EMBL/GenBank/DDBJ databases">
        <authorList>
            <person name="Kallberg Y."/>
            <person name="Tangrot J."/>
            <person name="Rosling A."/>
        </authorList>
    </citation>
    <scope>NUCLEOTIDE SEQUENCE</scope>
    <source>
        <strain evidence="15">CL551</strain>
    </source>
</reference>
<dbReference type="InterPro" id="IPR006086">
    <property type="entry name" value="XPG-I_dom"/>
</dbReference>
<name>A0A9N9GVQ6_9GLOM</name>
<keyword evidence="9" id="KW-0234">DNA repair</keyword>
<dbReference type="AlphaFoldDB" id="A0A9N9GVQ6"/>
<keyword evidence="6" id="KW-0227">DNA damage</keyword>
<feature type="region of interest" description="Disordered" evidence="13">
    <location>
        <begin position="1096"/>
        <end position="1167"/>
    </location>
</feature>
<dbReference type="PROSITE" id="PS00842">
    <property type="entry name" value="XPG_2"/>
    <property type="match status" value="1"/>
</dbReference>
<evidence type="ECO:0000256" key="7">
    <source>
        <dbReference type="ARBA" id="ARBA00022801"/>
    </source>
</evidence>
<dbReference type="Pfam" id="PF00867">
    <property type="entry name" value="XPG_I"/>
    <property type="match status" value="1"/>
</dbReference>
<dbReference type="Proteomes" id="UP000789342">
    <property type="component" value="Unassembled WGS sequence"/>
</dbReference>
<proteinExistence type="inferred from homology"/>
<keyword evidence="16" id="KW-1185">Reference proteome</keyword>
<evidence type="ECO:0000256" key="1">
    <source>
        <dbReference type="ARBA" id="ARBA00001946"/>
    </source>
</evidence>
<organism evidence="15 16">
    <name type="scientific">Acaulospora morrowiae</name>
    <dbReference type="NCBI Taxonomy" id="94023"/>
    <lineage>
        <taxon>Eukaryota</taxon>
        <taxon>Fungi</taxon>
        <taxon>Fungi incertae sedis</taxon>
        <taxon>Mucoromycota</taxon>
        <taxon>Glomeromycotina</taxon>
        <taxon>Glomeromycetes</taxon>
        <taxon>Diversisporales</taxon>
        <taxon>Acaulosporaceae</taxon>
        <taxon>Acaulospora</taxon>
    </lineage>
</organism>
<protein>
    <submittedName>
        <fullName evidence="15">8665_t:CDS:1</fullName>
    </submittedName>
</protein>
<keyword evidence="7" id="KW-0378">Hydrolase</keyword>
<evidence type="ECO:0000256" key="12">
    <source>
        <dbReference type="SAM" id="Coils"/>
    </source>
</evidence>
<dbReference type="InterPro" id="IPR019974">
    <property type="entry name" value="XPG_CS"/>
</dbReference>
<feature type="compositionally biased region" description="Polar residues" evidence="13">
    <location>
        <begin position="1112"/>
        <end position="1125"/>
    </location>
</feature>
<evidence type="ECO:0000256" key="3">
    <source>
        <dbReference type="ARBA" id="ARBA00022722"/>
    </source>
</evidence>
<comment type="cofactor">
    <cofactor evidence="1">
        <name>Mg(2+)</name>
        <dbReference type="ChEBI" id="CHEBI:18420"/>
    </cofactor>
</comment>
<feature type="region of interest" description="Disordered" evidence="13">
    <location>
        <begin position="1061"/>
        <end position="1080"/>
    </location>
</feature>
<dbReference type="OrthoDB" id="31113at2759"/>
<evidence type="ECO:0000256" key="8">
    <source>
        <dbReference type="ARBA" id="ARBA00022842"/>
    </source>
</evidence>
<evidence type="ECO:0000256" key="2">
    <source>
        <dbReference type="ARBA" id="ARBA00004123"/>
    </source>
</evidence>
<keyword evidence="4" id="KW-0479">Metal-binding</keyword>
<dbReference type="Gene3D" id="1.10.150.20">
    <property type="entry name" value="5' to 3' exonuclease, C-terminal subdomain"/>
    <property type="match status" value="1"/>
</dbReference>
<dbReference type="EMBL" id="CAJVPV010008391">
    <property type="protein sequence ID" value="CAG8630141.1"/>
    <property type="molecule type" value="Genomic_DNA"/>
</dbReference>
<dbReference type="InterPro" id="IPR029060">
    <property type="entry name" value="PIN-like_dom_sf"/>
</dbReference>
<comment type="subcellular location">
    <subcellularLocation>
        <location evidence="2">Nucleus</location>
    </subcellularLocation>
</comment>
<comment type="caution">
    <text evidence="15">The sequence shown here is derived from an EMBL/GenBank/DDBJ whole genome shotgun (WGS) entry which is preliminary data.</text>
</comment>
<dbReference type="Gene3D" id="3.40.50.1010">
    <property type="entry name" value="5'-nuclease"/>
    <property type="match status" value="1"/>
</dbReference>
<keyword evidence="5" id="KW-0255">Endonuclease</keyword>
<dbReference type="GO" id="GO:0006281">
    <property type="term" value="P:DNA repair"/>
    <property type="evidence" value="ECO:0007669"/>
    <property type="project" value="UniProtKB-KW"/>
</dbReference>
<dbReference type="GO" id="GO:0003697">
    <property type="term" value="F:single-stranded DNA binding"/>
    <property type="evidence" value="ECO:0007669"/>
    <property type="project" value="TreeGrafter"/>
</dbReference>
<evidence type="ECO:0000256" key="13">
    <source>
        <dbReference type="SAM" id="MobiDB-lite"/>
    </source>
</evidence>
<feature type="coiled-coil region" evidence="12">
    <location>
        <begin position="765"/>
        <end position="792"/>
    </location>
</feature>
<evidence type="ECO:0000256" key="5">
    <source>
        <dbReference type="ARBA" id="ARBA00022759"/>
    </source>
</evidence>
<feature type="compositionally biased region" description="Basic and acidic residues" evidence="13">
    <location>
        <begin position="153"/>
        <end position="162"/>
    </location>
</feature>
<feature type="region of interest" description="Disordered" evidence="13">
    <location>
        <begin position="146"/>
        <end position="168"/>
    </location>
</feature>
<evidence type="ECO:0000259" key="14">
    <source>
        <dbReference type="SMART" id="SM00484"/>
    </source>
</evidence>
<dbReference type="PANTHER" id="PTHR16171">
    <property type="entry name" value="DNA REPAIR PROTEIN COMPLEMENTING XP-G CELLS-RELATED"/>
    <property type="match status" value="1"/>
</dbReference>
<dbReference type="FunFam" id="1.10.150.20:FF:000030">
    <property type="entry name" value="Flap endonuclease GEN-like 1"/>
    <property type="match status" value="1"/>
</dbReference>
<evidence type="ECO:0000256" key="4">
    <source>
        <dbReference type="ARBA" id="ARBA00022723"/>
    </source>
</evidence>
<evidence type="ECO:0000256" key="9">
    <source>
        <dbReference type="ARBA" id="ARBA00023204"/>
    </source>
</evidence>